<dbReference type="Gene3D" id="1.10.630.10">
    <property type="entry name" value="Cytochrome P450"/>
    <property type="match status" value="1"/>
</dbReference>
<comment type="cofactor">
    <cofactor evidence="1 16 17">
        <name>heme</name>
        <dbReference type="ChEBI" id="CHEBI:30413"/>
    </cofactor>
</comment>
<evidence type="ECO:0000259" key="20">
    <source>
        <dbReference type="PROSITE" id="PS51384"/>
    </source>
</evidence>
<keyword evidence="5 16" id="KW-0285">Flavoprotein</keyword>
<dbReference type="SUPFAM" id="SSF52343">
    <property type="entry name" value="Ferredoxin reductase-like, C-terminal NADP-linked domain"/>
    <property type="match status" value="1"/>
</dbReference>
<dbReference type="Gene3D" id="1.20.990.10">
    <property type="entry name" value="NADPH-cytochrome p450 Reductase, Chain A, domain 3"/>
    <property type="match status" value="1"/>
</dbReference>
<dbReference type="CDD" id="cd06206">
    <property type="entry name" value="bifunctional_CYPOR"/>
    <property type="match status" value="1"/>
</dbReference>
<dbReference type="AlphaFoldDB" id="A0AAD6IY49"/>
<dbReference type="Pfam" id="PF00667">
    <property type="entry name" value="FAD_binding_1"/>
    <property type="match status" value="1"/>
</dbReference>
<dbReference type="EMBL" id="JAQGDS010000008">
    <property type="protein sequence ID" value="KAJ6258567.1"/>
    <property type="molecule type" value="Genomic_DNA"/>
</dbReference>
<gene>
    <name evidence="21" type="ORF">Dda_6613</name>
</gene>
<dbReference type="InterPro" id="IPR008254">
    <property type="entry name" value="Flavodoxin/NO_synth"/>
</dbReference>
<evidence type="ECO:0000256" key="13">
    <source>
        <dbReference type="ARBA" id="ARBA00023033"/>
    </source>
</evidence>
<dbReference type="InterPro" id="IPR017938">
    <property type="entry name" value="Riboflavin_synthase-like_b-brl"/>
</dbReference>
<keyword evidence="8 16" id="KW-0274">FAD</keyword>
<dbReference type="Gene3D" id="2.40.30.10">
    <property type="entry name" value="Translation factors"/>
    <property type="match status" value="1"/>
</dbReference>
<evidence type="ECO:0000256" key="16">
    <source>
        <dbReference type="PIRNR" id="PIRNR000209"/>
    </source>
</evidence>
<dbReference type="GO" id="GO:0070330">
    <property type="term" value="F:aromatase activity"/>
    <property type="evidence" value="ECO:0007669"/>
    <property type="project" value="UniProtKB-UniRule"/>
</dbReference>
<comment type="catalytic activity">
    <reaction evidence="14 16">
        <text>an organic molecule + reduced [NADPH--hemoprotein reductase] + O2 = an alcohol + oxidized [NADPH--hemoprotein reductase] + H2O + H(+)</text>
        <dbReference type="Rhea" id="RHEA:17149"/>
        <dbReference type="Rhea" id="RHEA-COMP:11964"/>
        <dbReference type="Rhea" id="RHEA-COMP:11965"/>
        <dbReference type="ChEBI" id="CHEBI:15377"/>
        <dbReference type="ChEBI" id="CHEBI:15378"/>
        <dbReference type="ChEBI" id="CHEBI:15379"/>
        <dbReference type="ChEBI" id="CHEBI:30879"/>
        <dbReference type="ChEBI" id="CHEBI:57618"/>
        <dbReference type="ChEBI" id="CHEBI:58210"/>
        <dbReference type="ChEBI" id="CHEBI:142491"/>
        <dbReference type="EC" id="1.14.14.1"/>
    </reaction>
</comment>
<dbReference type="GO" id="GO:0020037">
    <property type="term" value="F:heme binding"/>
    <property type="evidence" value="ECO:0007669"/>
    <property type="project" value="UniProtKB-UniRule"/>
</dbReference>
<protein>
    <recommendedName>
        <fullName evidence="16">Bifunctional cytochrome P450/NADPH--P450 reductase</fullName>
    </recommendedName>
    <domain>
        <recommendedName>
            <fullName evidence="16">Cytochrome P450</fullName>
            <ecNumber evidence="16">1.14.14.1</ecNumber>
        </recommendedName>
    </domain>
    <domain>
        <recommendedName>
            <fullName evidence="16">NADPH--cytochrome P450 reductase</fullName>
            <ecNumber evidence="16">1.6.2.4</ecNumber>
        </recommendedName>
    </domain>
</protein>
<dbReference type="InterPro" id="IPR001433">
    <property type="entry name" value="OxRdtase_FAD/NAD-bd"/>
</dbReference>
<feature type="binding site" description="axial binding residue" evidence="17">
    <location>
        <position position="459"/>
    </location>
    <ligand>
        <name>heme</name>
        <dbReference type="ChEBI" id="CHEBI:30413"/>
    </ligand>
    <ligandPart>
        <name>Fe</name>
        <dbReference type="ChEBI" id="CHEBI:18248"/>
    </ligandPart>
</feature>
<feature type="region of interest" description="Disordered" evidence="18">
    <location>
        <begin position="35"/>
        <end position="59"/>
    </location>
</feature>
<dbReference type="PROSITE" id="PS51384">
    <property type="entry name" value="FAD_FR"/>
    <property type="match status" value="1"/>
</dbReference>
<dbReference type="GO" id="GO:0005829">
    <property type="term" value="C:cytosol"/>
    <property type="evidence" value="ECO:0007669"/>
    <property type="project" value="TreeGrafter"/>
</dbReference>
<dbReference type="SUPFAM" id="SSF48264">
    <property type="entry name" value="Cytochrome P450"/>
    <property type="match status" value="1"/>
</dbReference>
<evidence type="ECO:0000256" key="18">
    <source>
        <dbReference type="SAM" id="MobiDB-lite"/>
    </source>
</evidence>
<dbReference type="FunFam" id="1.10.630.10:FF:000040">
    <property type="entry name" value="Bifunctional cytochrome P450/NADPH--P450 reductase"/>
    <property type="match status" value="1"/>
</dbReference>
<dbReference type="PANTHER" id="PTHR19384:SF127">
    <property type="entry name" value="BIFUNCTIONAL CYTOCHROME P450_NADPH--P450 REDUCTASE"/>
    <property type="match status" value="1"/>
</dbReference>
<evidence type="ECO:0000256" key="2">
    <source>
        <dbReference type="ARBA" id="ARBA00010018"/>
    </source>
</evidence>
<feature type="domain" description="Flavodoxin-like" evidence="19">
    <location>
        <begin position="554"/>
        <end position="694"/>
    </location>
</feature>
<evidence type="ECO:0000256" key="4">
    <source>
        <dbReference type="ARBA" id="ARBA00022617"/>
    </source>
</evidence>
<evidence type="ECO:0000256" key="12">
    <source>
        <dbReference type="ARBA" id="ARBA00023004"/>
    </source>
</evidence>
<evidence type="ECO:0000256" key="15">
    <source>
        <dbReference type="ARBA" id="ARBA00049342"/>
    </source>
</evidence>
<sequence>MADKCPAHPHGHEGGGLSSWLPSFGQSKEQATCPFHKETPDAEGSTQQQKKAIKPIPGPPGLPIVGNIFDMDFVTPLKTIEGFADQYGEIYKIKLGGREHLVLSSYELVHEACDEKRFAKQVAAGLEQVRNGVGDGLFTAYTGEENWGLAHRVLIPAFGPLTIRGMFDEMADLANQLALKWARLPSTTPLDPSDDFTRLTLDTITLCAMGGRFNSFYTENQHPFVDAMVNFLIESGNRGRRLPAMNRIPTAASEAYFKDINFMKQVAMDLLNDRKEHPTDKKDLLNAMIHGKDPQTGKGLTDELIVNNMITFLIAGHETTSGTLSFTMYNLLKNPETYKRLQEEIDRVVGRDPVNLDHLSKLPYTNAVLRETLRLSSPIPLINVRPHPFDNHEDPILLGGQYKVEPDQSMILLIKKMHLDPKVYGADANEFKPERMLDEPFNQLPPDSWKPFGNGMRACIGRPFAWQEMLLVMAVIFQNFDFYMADTNYQLAIKQNLTIKPKDFHIKARLRHGLTPITLQQFLGSGKTVEDELTDVGLKGGAQSDQDDSTKLPMYIYYGSNTGTCEAFANRLGREASVRGYKAKIDILDTAFPEIPRDGPVVVITASFEGQPPDNAAHFCSWIKSCSGEEAKGVKFAVFGCGHHDWATTYQRVPMMVDDKLAELGGERLCERGLADAGAGDMFSDFGNWTENKFWPSLGNAAQARGPVKSGLSVSILVDNRATVLGQNLKTGVVVENRCLTSKDVPEKRHLEVNLPSEFAYKVGDYLAVLPTNSEVAVKRVMRRFSLPWDAALRISSEMPTTLPTDTTISAGDLLSSYVELSQPATKRDLTTIANCCDDEAVKKEILDLINDPDRFNHELTQPRVSILDFLEKYPKIQVPIGEYLAMLPPMRIRQYSISSSPLTSPESCTLTYSVLNAPSLADADRKYLGVASNYLSSLEPGDKVQVSIRSSHGGFNLPLDIESTPIIMVAAGSGLAPFRGFVMERAAQKAAGRRLAPAMLFFGCKHPEKDSLYPDEFKKWMEMGAVDVRFAYSQAPELSEGCKHVQDRMWHDREEAIKLFEGNGKIFVCGSRDVGTGVKEMCKKMYQEGAVKLGKELSEERVEEWFEGLGKERFATDVFA</sequence>
<evidence type="ECO:0000256" key="10">
    <source>
        <dbReference type="ARBA" id="ARBA00022982"/>
    </source>
</evidence>
<dbReference type="GO" id="GO:0005506">
    <property type="term" value="F:iron ion binding"/>
    <property type="evidence" value="ECO:0007669"/>
    <property type="project" value="UniProtKB-UniRule"/>
</dbReference>
<dbReference type="PANTHER" id="PTHR19384">
    <property type="entry name" value="NITRIC OXIDE SYNTHASE-RELATED"/>
    <property type="match status" value="1"/>
</dbReference>
<evidence type="ECO:0000256" key="5">
    <source>
        <dbReference type="ARBA" id="ARBA00022630"/>
    </source>
</evidence>
<dbReference type="PROSITE" id="PS00086">
    <property type="entry name" value="CYTOCHROME_P450"/>
    <property type="match status" value="1"/>
</dbReference>
<keyword evidence="13 16" id="KW-0503">Monooxygenase</keyword>
<dbReference type="Gene3D" id="3.40.50.80">
    <property type="entry name" value="Nucleotide-binding domain of ferredoxin-NADP reductase (FNR) module"/>
    <property type="match status" value="1"/>
</dbReference>
<dbReference type="CDD" id="cd11068">
    <property type="entry name" value="CYP120A1"/>
    <property type="match status" value="1"/>
</dbReference>
<dbReference type="Gene3D" id="3.40.50.360">
    <property type="match status" value="1"/>
</dbReference>
<dbReference type="FunFam" id="2.40.30.10:FF:000198">
    <property type="entry name" value="Bifunctional cytochrome P450/NADPH--P450 reductase"/>
    <property type="match status" value="1"/>
</dbReference>
<evidence type="ECO:0000313" key="22">
    <source>
        <dbReference type="Proteomes" id="UP001221413"/>
    </source>
</evidence>
<accession>A0AAD6IY49</accession>
<dbReference type="Proteomes" id="UP001221413">
    <property type="component" value="Unassembled WGS sequence"/>
</dbReference>
<dbReference type="InterPro" id="IPR001128">
    <property type="entry name" value="Cyt_P450"/>
</dbReference>
<dbReference type="PROSITE" id="PS50902">
    <property type="entry name" value="FLAVODOXIN_LIKE"/>
    <property type="match status" value="1"/>
</dbReference>
<keyword evidence="3 16" id="KW-0813">Transport</keyword>
<dbReference type="SUPFAM" id="SSF52218">
    <property type="entry name" value="Flavoproteins"/>
    <property type="match status" value="1"/>
</dbReference>
<dbReference type="Pfam" id="PF00258">
    <property type="entry name" value="Flavodoxin_1"/>
    <property type="match status" value="1"/>
</dbReference>
<name>A0AAD6IY49_DREDA</name>
<keyword evidence="11 16" id="KW-0560">Oxidoreductase</keyword>
<dbReference type="PRINTS" id="PR00463">
    <property type="entry name" value="EP450I"/>
</dbReference>
<evidence type="ECO:0000256" key="3">
    <source>
        <dbReference type="ARBA" id="ARBA00022448"/>
    </source>
</evidence>
<dbReference type="PRINTS" id="PR00385">
    <property type="entry name" value="P450"/>
</dbReference>
<dbReference type="Pfam" id="PF00175">
    <property type="entry name" value="NAD_binding_1"/>
    <property type="match status" value="1"/>
</dbReference>
<dbReference type="InterPro" id="IPR003097">
    <property type="entry name" value="CysJ-like_FAD-binding"/>
</dbReference>
<dbReference type="InterPro" id="IPR039261">
    <property type="entry name" value="FNR_nucleotide-bd"/>
</dbReference>
<reference evidence="21" key="1">
    <citation type="submission" date="2023-01" db="EMBL/GenBank/DDBJ databases">
        <title>The chitinases involved in constricting ring structure development in the nematode-trapping fungus Drechslerella dactyloides.</title>
        <authorList>
            <person name="Wang R."/>
            <person name="Zhang L."/>
            <person name="Tang P."/>
            <person name="Li S."/>
            <person name="Liang L."/>
        </authorList>
    </citation>
    <scope>NUCLEOTIDE SEQUENCE</scope>
    <source>
        <strain evidence="21">YMF1.00031</strain>
    </source>
</reference>
<dbReference type="GO" id="GO:0003958">
    <property type="term" value="F:NADPH-hemoprotein reductase activity"/>
    <property type="evidence" value="ECO:0007669"/>
    <property type="project" value="UniProtKB-UniRule"/>
</dbReference>
<keyword evidence="10 16" id="KW-0249">Electron transport</keyword>
<comment type="cofactor">
    <cofactor evidence="16">
        <name>FAD</name>
        <dbReference type="ChEBI" id="CHEBI:57692"/>
    </cofactor>
    <cofactor evidence="16">
        <name>FMN</name>
        <dbReference type="ChEBI" id="CHEBI:58210"/>
    </cofactor>
</comment>
<keyword evidence="12 16" id="KW-0408">Iron</keyword>
<dbReference type="InterPro" id="IPR017927">
    <property type="entry name" value="FAD-bd_FR_type"/>
</dbReference>
<evidence type="ECO:0000259" key="19">
    <source>
        <dbReference type="PROSITE" id="PS50902"/>
    </source>
</evidence>
<comment type="catalytic activity">
    <reaction evidence="15 16">
        <text>2 oxidized [cytochrome P450] + NADPH = 2 reduced [cytochrome P450] + NADP(+) + H(+)</text>
        <dbReference type="Rhea" id="RHEA:24040"/>
        <dbReference type="Rhea" id="RHEA-COMP:14627"/>
        <dbReference type="Rhea" id="RHEA-COMP:14628"/>
        <dbReference type="ChEBI" id="CHEBI:15378"/>
        <dbReference type="ChEBI" id="CHEBI:55376"/>
        <dbReference type="ChEBI" id="CHEBI:57783"/>
        <dbReference type="ChEBI" id="CHEBI:58349"/>
        <dbReference type="ChEBI" id="CHEBI:60344"/>
        <dbReference type="EC" id="1.6.2.4"/>
    </reaction>
</comment>
<keyword evidence="6 16" id="KW-0288">FMN</keyword>
<dbReference type="InterPro" id="IPR017972">
    <property type="entry name" value="Cyt_P450_CS"/>
</dbReference>
<dbReference type="InterPro" id="IPR002401">
    <property type="entry name" value="Cyt_P450_E_grp-I"/>
</dbReference>
<dbReference type="InterPro" id="IPR023173">
    <property type="entry name" value="NADPH_Cyt_P450_Rdtase_alpha"/>
</dbReference>
<keyword evidence="22" id="KW-1185">Reference proteome</keyword>
<dbReference type="PIRSF" id="PIRSF000209">
    <property type="entry name" value="Bifunctional_P450_P450R"/>
    <property type="match status" value="1"/>
</dbReference>
<evidence type="ECO:0000256" key="8">
    <source>
        <dbReference type="ARBA" id="ARBA00022827"/>
    </source>
</evidence>
<evidence type="ECO:0000256" key="17">
    <source>
        <dbReference type="PIRSR" id="PIRSR000209-1"/>
    </source>
</evidence>
<feature type="region of interest" description="Disordered" evidence="18">
    <location>
        <begin position="1"/>
        <end position="23"/>
    </location>
</feature>
<dbReference type="InterPro" id="IPR029039">
    <property type="entry name" value="Flavoprotein-like_sf"/>
</dbReference>
<organism evidence="21 22">
    <name type="scientific">Drechslerella dactyloides</name>
    <name type="common">Nematode-trapping fungus</name>
    <name type="synonym">Arthrobotrys dactyloides</name>
    <dbReference type="NCBI Taxonomy" id="74499"/>
    <lineage>
        <taxon>Eukaryota</taxon>
        <taxon>Fungi</taxon>
        <taxon>Dikarya</taxon>
        <taxon>Ascomycota</taxon>
        <taxon>Pezizomycotina</taxon>
        <taxon>Orbiliomycetes</taxon>
        <taxon>Orbiliales</taxon>
        <taxon>Orbiliaceae</taxon>
        <taxon>Drechslerella</taxon>
    </lineage>
</organism>
<dbReference type="SUPFAM" id="SSF63380">
    <property type="entry name" value="Riboflavin synthase domain-like"/>
    <property type="match status" value="1"/>
</dbReference>
<evidence type="ECO:0000256" key="11">
    <source>
        <dbReference type="ARBA" id="ARBA00023002"/>
    </source>
</evidence>
<proteinExistence type="inferred from homology"/>
<dbReference type="Pfam" id="PF00067">
    <property type="entry name" value="p450"/>
    <property type="match status" value="1"/>
</dbReference>
<keyword evidence="9 16" id="KW-0521">NADP</keyword>
<dbReference type="InterPro" id="IPR023206">
    <property type="entry name" value="Bifunctional_P450_P450_red"/>
</dbReference>
<keyword evidence="4 16" id="KW-0349">Heme</keyword>
<keyword evidence="7 16" id="KW-0479">Metal-binding</keyword>
<feature type="domain" description="FAD-binding FR-type" evidence="20">
    <location>
        <begin position="727"/>
        <end position="959"/>
    </location>
</feature>
<dbReference type="EC" id="1.14.14.1" evidence="16"/>
<comment type="similarity">
    <text evidence="2 16">In the N-terminal section; belongs to the cytochrome P450 family.</text>
</comment>
<dbReference type="GO" id="GO:0050660">
    <property type="term" value="F:flavin adenine dinucleotide binding"/>
    <property type="evidence" value="ECO:0007669"/>
    <property type="project" value="TreeGrafter"/>
</dbReference>
<feature type="compositionally biased region" description="Basic and acidic residues" evidence="18">
    <location>
        <begin position="1"/>
        <end position="13"/>
    </location>
</feature>
<dbReference type="InterPro" id="IPR036396">
    <property type="entry name" value="Cyt_P450_sf"/>
</dbReference>
<evidence type="ECO:0000256" key="9">
    <source>
        <dbReference type="ARBA" id="ARBA00022857"/>
    </source>
</evidence>
<evidence type="ECO:0000256" key="1">
    <source>
        <dbReference type="ARBA" id="ARBA00001971"/>
    </source>
</evidence>
<evidence type="ECO:0000313" key="21">
    <source>
        <dbReference type="EMBL" id="KAJ6258567.1"/>
    </source>
</evidence>
<comment type="caution">
    <text evidence="21">The sequence shown here is derived from an EMBL/GenBank/DDBJ whole genome shotgun (WGS) entry which is preliminary data.</text>
</comment>
<dbReference type="EC" id="1.6.2.4" evidence="16"/>
<dbReference type="GO" id="GO:0010181">
    <property type="term" value="F:FMN binding"/>
    <property type="evidence" value="ECO:0007669"/>
    <property type="project" value="UniProtKB-UniRule"/>
</dbReference>
<evidence type="ECO:0000256" key="6">
    <source>
        <dbReference type="ARBA" id="ARBA00022643"/>
    </source>
</evidence>
<evidence type="ECO:0000256" key="7">
    <source>
        <dbReference type="ARBA" id="ARBA00022723"/>
    </source>
</evidence>
<evidence type="ECO:0000256" key="14">
    <source>
        <dbReference type="ARBA" id="ARBA00047827"/>
    </source>
</evidence>